<protein>
    <submittedName>
        <fullName evidence="1">Uncharacterized protein</fullName>
    </submittedName>
</protein>
<gene>
    <name evidence="1" type="ORF">EEDITHA_LOCUS18675</name>
</gene>
<proteinExistence type="predicted"/>
<dbReference type="AlphaFoldDB" id="A0AAU9UYJ6"/>
<accession>A0AAU9UYJ6</accession>
<dbReference type="Proteomes" id="UP001153954">
    <property type="component" value="Unassembled WGS sequence"/>
</dbReference>
<sequence>MYANDIVTLWSRITGMGSVHIELQRISEEDQSPLHEVPWVRPRQEVLSRDNGWMQPLWWPAPKSKVCGVGRRRSAFVKELLEGEARPA</sequence>
<name>A0AAU9UYJ6_EUPED</name>
<evidence type="ECO:0000313" key="1">
    <source>
        <dbReference type="EMBL" id="CAH2104278.1"/>
    </source>
</evidence>
<reference evidence="1" key="1">
    <citation type="submission" date="2022-03" db="EMBL/GenBank/DDBJ databases">
        <authorList>
            <person name="Tunstrom K."/>
        </authorList>
    </citation>
    <scope>NUCLEOTIDE SEQUENCE</scope>
</reference>
<dbReference type="EMBL" id="CAKOGL010000027">
    <property type="protein sequence ID" value="CAH2104278.1"/>
    <property type="molecule type" value="Genomic_DNA"/>
</dbReference>
<keyword evidence="2" id="KW-1185">Reference proteome</keyword>
<organism evidence="1 2">
    <name type="scientific">Euphydryas editha</name>
    <name type="common">Edith's checkerspot</name>
    <dbReference type="NCBI Taxonomy" id="104508"/>
    <lineage>
        <taxon>Eukaryota</taxon>
        <taxon>Metazoa</taxon>
        <taxon>Ecdysozoa</taxon>
        <taxon>Arthropoda</taxon>
        <taxon>Hexapoda</taxon>
        <taxon>Insecta</taxon>
        <taxon>Pterygota</taxon>
        <taxon>Neoptera</taxon>
        <taxon>Endopterygota</taxon>
        <taxon>Lepidoptera</taxon>
        <taxon>Glossata</taxon>
        <taxon>Ditrysia</taxon>
        <taxon>Papilionoidea</taxon>
        <taxon>Nymphalidae</taxon>
        <taxon>Nymphalinae</taxon>
        <taxon>Euphydryas</taxon>
    </lineage>
</organism>
<evidence type="ECO:0000313" key="2">
    <source>
        <dbReference type="Proteomes" id="UP001153954"/>
    </source>
</evidence>
<comment type="caution">
    <text evidence="1">The sequence shown here is derived from an EMBL/GenBank/DDBJ whole genome shotgun (WGS) entry which is preliminary data.</text>
</comment>